<proteinExistence type="predicted"/>
<organism evidence="1 2">
    <name type="scientific">Listeria grandensis</name>
    <dbReference type="NCBI Taxonomy" id="1494963"/>
    <lineage>
        <taxon>Bacteria</taxon>
        <taxon>Bacillati</taxon>
        <taxon>Bacillota</taxon>
        <taxon>Bacilli</taxon>
        <taxon>Bacillales</taxon>
        <taxon>Listeriaceae</taxon>
        <taxon>Listeria</taxon>
    </lineage>
</organism>
<dbReference type="EMBL" id="JAARWN010000027">
    <property type="protein sequence ID" value="MBC1937877.1"/>
    <property type="molecule type" value="Genomic_DNA"/>
</dbReference>
<dbReference type="Proteomes" id="UP000535908">
    <property type="component" value="Unassembled WGS sequence"/>
</dbReference>
<evidence type="ECO:0000313" key="2">
    <source>
        <dbReference type="Proteomes" id="UP000535908"/>
    </source>
</evidence>
<reference evidence="1 2" key="1">
    <citation type="submission" date="2020-03" db="EMBL/GenBank/DDBJ databases">
        <title>Soil Listeria distribution.</title>
        <authorList>
            <person name="Liao J."/>
            <person name="Wiedmann M."/>
        </authorList>
    </citation>
    <scope>NUCLEOTIDE SEQUENCE [LARGE SCALE GENOMIC DNA]</scope>
    <source>
        <strain evidence="1 2">FSL L7-0741</strain>
    </source>
</reference>
<accession>A0A7X0Y7J2</accession>
<protein>
    <submittedName>
        <fullName evidence="1">Uncharacterized protein</fullName>
    </submittedName>
</protein>
<name>A0A7X0Y7J2_9LIST</name>
<gene>
    <name evidence="1" type="ORF">HCA69_16060</name>
</gene>
<sequence length="168" mass="19535">MLRNDLLEYIPVDSSPTHKTIALAYDEAFEQGFNVTSKEIMDYLGVSSQWVPRHITNIKFRVINLVAKKALAKYGRPEFKPLHAYTKIYNRKSFESELLRNSFVEVTKGLLPATKIPRSLISCADACILYKMDRKTFYRRTKSATKYNIYGLKRYSAREIEHILLDAF</sequence>
<comment type="caution">
    <text evidence="1">The sequence shown here is derived from an EMBL/GenBank/DDBJ whole genome shotgun (WGS) entry which is preliminary data.</text>
</comment>
<evidence type="ECO:0000313" key="1">
    <source>
        <dbReference type="EMBL" id="MBC1937877.1"/>
    </source>
</evidence>
<dbReference type="AlphaFoldDB" id="A0A7X0Y7J2"/>
<dbReference type="RefSeq" id="WP_185528004.1">
    <property type="nucleotide sequence ID" value="NZ_JAARWN010000027.1"/>
</dbReference>